<keyword evidence="2" id="KW-0813">Transport</keyword>
<dbReference type="EMBL" id="MFYX01000067">
    <property type="protein sequence ID" value="OGK04633.1"/>
    <property type="molecule type" value="Genomic_DNA"/>
</dbReference>
<dbReference type="CDD" id="cd02947">
    <property type="entry name" value="TRX_family"/>
    <property type="match status" value="1"/>
</dbReference>
<dbReference type="PANTHER" id="PTHR45663">
    <property type="entry name" value="GEO12009P1"/>
    <property type="match status" value="1"/>
</dbReference>
<feature type="disulfide bond" description="Redox-active" evidence="9">
    <location>
        <begin position="30"/>
        <end position="33"/>
    </location>
</feature>
<dbReference type="InterPro" id="IPR017937">
    <property type="entry name" value="Thioredoxin_CS"/>
</dbReference>
<dbReference type="InterPro" id="IPR013766">
    <property type="entry name" value="Thioredoxin_domain"/>
</dbReference>
<feature type="site" description="Contributes to redox potential value" evidence="8">
    <location>
        <position position="31"/>
    </location>
</feature>
<protein>
    <recommendedName>
        <fullName evidence="6 7">Thioredoxin</fullName>
    </recommendedName>
</protein>
<feature type="domain" description="Thioredoxin" evidence="10">
    <location>
        <begin position="1"/>
        <end position="106"/>
    </location>
</feature>
<feature type="site" description="Contributes to redox potential value" evidence="8">
    <location>
        <position position="32"/>
    </location>
</feature>
<keyword evidence="3" id="KW-0249">Electron transport</keyword>
<dbReference type="PROSITE" id="PS00194">
    <property type="entry name" value="THIOREDOXIN_1"/>
    <property type="match status" value="1"/>
</dbReference>
<dbReference type="Proteomes" id="UP000179243">
    <property type="component" value="Unassembled WGS sequence"/>
</dbReference>
<comment type="similarity">
    <text evidence="1 7">Belongs to the thioredoxin family.</text>
</comment>
<feature type="active site" description="Nucleophile" evidence="8">
    <location>
        <position position="30"/>
    </location>
</feature>
<dbReference type="InterPro" id="IPR036249">
    <property type="entry name" value="Thioredoxin-like_sf"/>
</dbReference>
<keyword evidence="4 9" id="KW-1015">Disulfide bond</keyword>
<evidence type="ECO:0000259" key="10">
    <source>
        <dbReference type="PROSITE" id="PS51352"/>
    </source>
</evidence>
<sequence>MAKEFNASNFDAEVLNAQKPVLIDFWAPWCGPCKAIAPALEELAETMKETITIGKVNVDDCPDIAGRYGIMSIPTLLIFRNGAVINQIVGALSKKDLQDRITAALKN</sequence>
<feature type="site" description="Deprotonates C-terminal active site Cys" evidence="8">
    <location>
        <position position="24"/>
    </location>
</feature>
<dbReference type="AlphaFoldDB" id="A0A1F7FDB2"/>
<dbReference type="GO" id="GO:0015035">
    <property type="term" value="F:protein-disulfide reductase activity"/>
    <property type="evidence" value="ECO:0007669"/>
    <property type="project" value="UniProtKB-UniRule"/>
</dbReference>
<feature type="active site" description="Nucleophile" evidence="8">
    <location>
        <position position="33"/>
    </location>
</feature>
<name>A0A1F7FDB2_UNCRA</name>
<dbReference type="NCBIfam" id="TIGR01068">
    <property type="entry name" value="thioredoxin"/>
    <property type="match status" value="1"/>
</dbReference>
<dbReference type="Pfam" id="PF00085">
    <property type="entry name" value="Thioredoxin"/>
    <property type="match status" value="1"/>
</dbReference>
<evidence type="ECO:0000313" key="12">
    <source>
        <dbReference type="Proteomes" id="UP000179243"/>
    </source>
</evidence>
<dbReference type="PRINTS" id="PR00421">
    <property type="entry name" value="THIOREDOXIN"/>
</dbReference>
<dbReference type="GO" id="GO:0045454">
    <property type="term" value="P:cell redox homeostasis"/>
    <property type="evidence" value="ECO:0007669"/>
    <property type="project" value="TreeGrafter"/>
</dbReference>
<evidence type="ECO:0000256" key="7">
    <source>
        <dbReference type="PIRNR" id="PIRNR000077"/>
    </source>
</evidence>
<gene>
    <name evidence="11" type="ORF">A2519_20865</name>
</gene>
<dbReference type="GO" id="GO:0005829">
    <property type="term" value="C:cytosol"/>
    <property type="evidence" value="ECO:0007669"/>
    <property type="project" value="TreeGrafter"/>
</dbReference>
<dbReference type="PIRSF" id="PIRSF000077">
    <property type="entry name" value="Thioredoxin"/>
    <property type="match status" value="1"/>
</dbReference>
<dbReference type="PANTHER" id="PTHR45663:SF11">
    <property type="entry name" value="GEO12009P1"/>
    <property type="match status" value="1"/>
</dbReference>
<accession>A0A1F7FDB2</accession>
<evidence type="ECO:0000256" key="8">
    <source>
        <dbReference type="PIRSR" id="PIRSR000077-1"/>
    </source>
</evidence>
<evidence type="ECO:0000256" key="1">
    <source>
        <dbReference type="ARBA" id="ARBA00008987"/>
    </source>
</evidence>
<dbReference type="FunFam" id="3.40.30.10:FF:000001">
    <property type="entry name" value="Thioredoxin"/>
    <property type="match status" value="1"/>
</dbReference>
<dbReference type="PROSITE" id="PS51352">
    <property type="entry name" value="THIOREDOXIN_2"/>
    <property type="match status" value="1"/>
</dbReference>
<evidence type="ECO:0000256" key="3">
    <source>
        <dbReference type="ARBA" id="ARBA00022982"/>
    </source>
</evidence>
<dbReference type="SUPFAM" id="SSF52833">
    <property type="entry name" value="Thioredoxin-like"/>
    <property type="match status" value="1"/>
</dbReference>
<evidence type="ECO:0000256" key="4">
    <source>
        <dbReference type="ARBA" id="ARBA00023157"/>
    </source>
</evidence>
<evidence type="ECO:0000313" key="11">
    <source>
        <dbReference type="EMBL" id="OGK04633.1"/>
    </source>
</evidence>
<evidence type="ECO:0000256" key="9">
    <source>
        <dbReference type="PIRSR" id="PIRSR000077-4"/>
    </source>
</evidence>
<dbReference type="Gene3D" id="3.40.30.10">
    <property type="entry name" value="Glutaredoxin"/>
    <property type="match status" value="1"/>
</dbReference>
<keyword evidence="5 9" id="KW-0676">Redox-active center</keyword>
<comment type="caution">
    <text evidence="11">The sequence shown here is derived from an EMBL/GenBank/DDBJ whole genome shotgun (WGS) entry which is preliminary data.</text>
</comment>
<evidence type="ECO:0000256" key="6">
    <source>
        <dbReference type="NCBIfam" id="TIGR01068"/>
    </source>
</evidence>
<evidence type="ECO:0000256" key="2">
    <source>
        <dbReference type="ARBA" id="ARBA00022448"/>
    </source>
</evidence>
<evidence type="ECO:0000256" key="5">
    <source>
        <dbReference type="ARBA" id="ARBA00023284"/>
    </source>
</evidence>
<proteinExistence type="inferred from homology"/>
<dbReference type="InterPro" id="IPR005746">
    <property type="entry name" value="Thioredoxin"/>
</dbReference>
<organism evidence="11 12">
    <name type="scientific">Candidatus Raymondbacteria bacterium RIFOXYD12_FULL_49_13</name>
    <dbReference type="NCBI Taxonomy" id="1817890"/>
    <lineage>
        <taxon>Bacteria</taxon>
        <taxon>Raymondiibacteriota</taxon>
    </lineage>
</organism>
<reference evidence="11 12" key="1">
    <citation type="journal article" date="2016" name="Nat. Commun.">
        <title>Thousands of microbial genomes shed light on interconnected biogeochemical processes in an aquifer system.</title>
        <authorList>
            <person name="Anantharaman K."/>
            <person name="Brown C.T."/>
            <person name="Hug L.A."/>
            <person name="Sharon I."/>
            <person name="Castelle C.J."/>
            <person name="Probst A.J."/>
            <person name="Thomas B.C."/>
            <person name="Singh A."/>
            <person name="Wilkins M.J."/>
            <person name="Karaoz U."/>
            <person name="Brodie E.L."/>
            <person name="Williams K.H."/>
            <person name="Hubbard S.S."/>
            <person name="Banfield J.F."/>
        </authorList>
    </citation>
    <scope>NUCLEOTIDE SEQUENCE [LARGE SCALE GENOMIC DNA]</scope>
</reference>